<dbReference type="KEGG" id="vg:1733262"/>
<reference evidence="2 3" key="4">
    <citation type="journal article" date="1988" name="Virology">
        <title>Identification and characterization of the repetitive DNA element in the genome of insect iridescent virus type 6.</title>
        <authorList>
            <person name="Fischer M."/>
            <person name="Schnitzler P."/>
            <person name="Delius H."/>
            <person name="Darai G."/>
        </authorList>
    </citation>
    <scope>NUCLEOTIDE SEQUENCE [LARGE SCALE GENOMIC DNA]</scope>
</reference>
<reference evidence="2 3" key="12">
    <citation type="journal article" date="1997" name="Virus Genes">
        <title>The DNA sequence of Chilo iridescent virus between the genome coordinates 0.101 and 0.391; similarities in coding strategy between insect and vertebrate iridoviruses.</title>
        <authorList>
            <person name="Bahr U."/>
            <person name="Tidona C.A."/>
            <person name="Darai G."/>
        </authorList>
    </citation>
    <scope>NUCLEOTIDE SEQUENCE [LARGE SCALE GENOMIC DNA]</scope>
</reference>
<dbReference type="RefSeq" id="NP_149835.1">
    <property type="nucleotide sequence ID" value="NC_003038.1"/>
</dbReference>
<keyword evidence="1" id="KW-1133">Transmembrane helix</keyword>
<accession>Q91FF2</accession>
<organismHost>
    <name type="scientific">Chilo suppressalis</name>
    <name type="common">Asiatic rice borer moth</name>
    <dbReference type="NCBI Taxonomy" id="168631"/>
</organismHost>
<keyword evidence="1" id="KW-0812">Transmembrane</keyword>
<reference evidence="2 3" key="2">
    <citation type="journal article" date="1986" name="Med. Microbiol. Immunol.">
        <title>Insect iridescent virus type 6 induced toxic degenerative hepatitis in mice.</title>
        <authorList>
            <person name="Lorbacher de Ruiz H."/>
            <person name="Gelderblom H."/>
            <person name="Hofmann W."/>
            <person name="Darai G."/>
        </authorList>
    </citation>
    <scope>NUCLEOTIDE SEQUENCE [LARGE SCALE GENOMIC DNA]</scope>
</reference>
<reference evidence="2 3" key="9">
    <citation type="journal article" date="1994" name="J. Gen. Virol.">
        <title>Insect iridescent virus type 6 encodes a polypeptide related to the largest subunit of eukaryotic RNA polymerase II.</title>
        <authorList>
            <person name="Schnitzler P."/>
            <person name="Sonntag K.C."/>
            <person name="Muller M."/>
            <person name="Janssen W."/>
            <person name="Bugert J.J."/>
            <person name="Koonin E.V."/>
            <person name="Darai G."/>
        </authorList>
    </citation>
    <scope>NUCLEOTIDE SEQUENCE [LARGE SCALE GENOMIC DNA]</scope>
</reference>
<reference evidence="2 3" key="8">
    <citation type="journal article" date="1994" name="Intervirology">
        <title>Identification of the primary structure and the coding capacity of the genome of insect iridescent virus type 6 between the genome coordinates 0.310 and 0.347 (7990 bp).</title>
        <authorList>
            <person name="Sonntag K.C."/>
            <person name="Schnitzler P."/>
            <person name="Janssen W."/>
            <person name="Darai G."/>
        </authorList>
    </citation>
    <scope>NUCLEOTIDE SEQUENCE [LARGE SCALE GENOMIC DNA]</scope>
</reference>
<reference evidence="2 3" key="13">
    <citation type="journal article" date="1998" name="Virus Genes">
        <title>Identification of a thymidylate synthase gene within the genome of Chilo iridescent virus.</title>
        <authorList>
            <person name="Muller K."/>
            <person name="Tidona C.A."/>
            <person name="Bahr U."/>
            <person name="Darai G."/>
        </authorList>
    </citation>
    <scope>NUCLEOTIDE SEQUENCE [LARGE SCALE GENOMIC DNA]</scope>
</reference>
<reference evidence="2 3" key="5">
    <citation type="journal article" date="1992" name="Virus Genes">
        <title>Identification and mapping of origins of DNA replication within the DNA sequences of the genome of insect iridescent virus type 6.</title>
        <authorList>
            <person name="Handermann M."/>
            <person name="Schnitzler P."/>
            <person name="Rosen-Wolff A."/>
            <person name="Raab K."/>
            <person name="Sonntag K.C."/>
            <person name="Darai G."/>
        </authorList>
    </citation>
    <scope>NUCLEOTIDE SEQUENCE [LARGE SCALE GENOMIC DNA]</scope>
</reference>
<dbReference type="EMBL" id="AF303741">
    <property type="protein sequence ID" value="AAK82232.1"/>
    <property type="molecule type" value="Genomic_DNA"/>
</dbReference>
<reference evidence="2 3" key="3">
    <citation type="journal article" date="1987" name="Virology">
        <title>Molecular cloning and physical mapping of the genome of insect iridescent virus type 6: further evidence for circular permutation of the viral genome.</title>
        <authorList>
            <person name="Schnitzler P."/>
            <person name="Soltau J.B."/>
            <person name="Fischer M."/>
            <person name="Reisner H."/>
            <person name="Scholz J."/>
            <person name="Delius H."/>
            <person name="Darai G."/>
        </authorList>
    </citation>
    <scope>NUCLEOTIDE SEQUENCE [LARGE SCALE GENOMIC DNA]</scope>
</reference>
<proteinExistence type="predicted"/>
<dbReference type="Proteomes" id="UP000001359">
    <property type="component" value="Segment"/>
</dbReference>
<reference evidence="2 3" key="15">
    <citation type="journal article" date="2001" name="Virology">
        <title>Analysis of the first complete DNA sequence of an invertebrate iridovirus: coding strategy of the genome of Chilo iridescent virus.</title>
        <authorList>
            <person name="Jakob N.J."/>
            <person name="Muller K."/>
            <person name="Bahr U."/>
            <person name="Darai G."/>
        </authorList>
    </citation>
    <scope>NUCLEOTIDE SEQUENCE [LARGE SCALE GENOMIC DNA]</scope>
</reference>
<reference evidence="2 3" key="7">
    <citation type="journal article" date="1993" name="J. Gen. Virol.">
        <title>Identification of the gene encoding the major capsid protein of insect iridescent virus type 6 by polymerase chain reaction.</title>
        <authorList>
            <person name="Stohwasser R."/>
            <person name="Raab K."/>
            <person name="Schnitzler P."/>
            <person name="Janssen W."/>
            <person name="Darai G."/>
        </authorList>
    </citation>
    <scope>NUCLEOTIDE SEQUENCE [LARGE SCALE GENOMIC DNA]</scope>
</reference>
<sequence>MDIMLSKRINKINKRPQPTIWIIVNTIIFYHFCSIHAFIFIHIHRCVDSYFFKR</sequence>
<reference evidence="2 3" key="6">
    <citation type="journal article" date="1992" name="Virus Genes">
        <title>Characterization of the third origin of DNA replication of the genome of insect iridescent virus type 6.</title>
        <authorList>
            <person name="Sonntag K.C."/>
            <person name="Darai G."/>
        </authorList>
    </citation>
    <scope>NUCLEOTIDE SEQUENCE [LARGE SCALE GENOMIC DNA]</scope>
</reference>
<reference evidence="2 3" key="11">
    <citation type="journal article" date="1994" name="Virus Genes">
        <title>Chilo iridescent virus encodes a putative helicase belonging to a distinct family within the "DEAD/H" superfamily: implications for the evolution of large DNA viruses.</title>
        <authorList>
            <person name="Sonntag K.C."/>
            <person name="Schnitzler P."/>
            <person name="Koonin E.V."/>
            <person name="Darai G."/>
        </authorList>
    </citation>
    <scope>NUCLEOTIDE SEQUENCE [LARGE SCALE GENOMIC DNA]</scope>
</reference>
<protein>
    <submittedName>
        <fullName evidence="2">372R</fullName>
    </submittedName>
</protein>
<organism evidence="2 3">
    <name type="scientific">Invertebrate iridescent virus 6</name>
    <name type="common">IIV-6</name>
    <name type="synonym">Chilo iridescent virus</name>
    <dbReference type="NCBI Taxonomy" id="176652"/>
    <lineage>
        <taxon>Viruses</taxon>
        <taxon>Varidnaviria</taxon>
        <taxon>Bamfordvirae</taxon>
        <taxon>Nucleocytoviricota</taxon>
        <taxon>Megaviricetes</taxon>
        <taxon>Pimascovirales</taxon>
        <taxon>Pimascovirales incertae sedis</taxon>
        <taxon>Iridoviridae</taxon>
        <taxon>Betairidovirinae</taxon>
        <taxon>Iridovirus</taxon>
        <taxon>Iridovirus chilo1</taxon>
    </lineage>
</organism>
<reference evidence="2 3" key="10">
    <citation type="journal article" date="1994" name="Nucleic Acids Res.">
        <title>Identification of genes encoding zinc finger proteins, non-histone chromosomal HMG protein homologue, and a putative GTP phosphohydrolase in the genome of Chilo iridescent virus.</title>
        <authorList>
            <person name="Schnitzler P."/>
            <person name="Hug M."/>
            <person name="Handermann M."/>
            <person name="Janssen W."/>
            <person name="Koonin E.V."/>
            <person name="Delius H."/>
            <person name="Darai C."/>
        </authorList>
    </citation>
    <scope>NUCLEOTIDE SEQUENCE [LARGE SCALE GENOMIC DNA]</scope>
</reference>
<evidence type="ECO:0000313" key="2">
    <source>
        <dbReference type="EMBL" id="AAK82232.1"/>
    </source>
</evidence>
<evidence type="ECO:0000256" key="1">
    <source>
        <dbReference type="SAM" id="Phobius"/>
    </source>
</evidence>
<reference evidence="2 3" key="1">
    <citation type="journal article" date="1984" name="J. Virol.">
        <title>DNA analysis of insect iridescent virus 6: evidence for circular permutation and terminal redundancy.</title>
        <authorList>
            <person name="Delius H."/>
            <person name="Darai G."/>
            <person name="Fluegel R.M."/>
        </authorList>
    </citation>
    <scope>NUCLEOTIDE SEQUENCE [LARGE SCALE GENOMIC DNA]</scope>
</reference>
<organismHost>
    <name type="scientific">Gryllus campestris</name>
    <dbReference type="NCBI Taxonomy" id="58607"/>
</organismHost>
<organismHost>
    <name type="scientific">Acheta domesticus</name>
    <name type="common">House cricket</name>
    <dbReference type="NCBI Taxonomy" id="6997"/>
</organismHost>
<dbReference type="GeneID" id="1733262"/>
<keyword evidence="1" id="KW-0472">Membrane</keyword>
<organismHost>
    <name type="scientific">Gryllus bimaculatus</name>
    <name type="common">Two-spotted cricket</name>
    <dbReference type="NCBI Taxonomy" id="6999"/>
</organismHost>
<feature type="transmembrane region" description="Helical" evidence="1">
    <location>
        <begin position="20"/>
        <end position="43"/>
    </location>
</feature>
<reference evidence="2 3" key="14">
    <citation type="journal article" date="1999" name="Virus Genes">
        <title>Identification of a gene cluster within the genome of Chilo iridescent virus encoding enzymes involved in viral DNA replication and processing.</title>
        <authorList>
            <person name="Muller K."/>
            <person name="Tidona C.A."/>
            <person name="Darai G."/>
        </authorList>
    </citation>
    <scope>NUCLEOTIDE SEQUENCE [LARGE SCALE GENOMIC DNA]</scope>
</reference>
<organismHost>
    <name type="scientific">Spodoptera frugiperda</name>
    <name type="common">Fall armyworm</name>
    <dbReference type="NCBI Taxonomy" id="7108"/>
</organismHost>
<name>Q91FF2_IIV6</name>
<keyword evidence="3" id="KW-1185">Reference proteome</keyword>
<evidence type="ECO:0000313" key="3">
    <source>
        <dbReference type="Proteomes" id="UP000001359"/>
    </source>
</evidence>